<sequence>MIRPLLCAFYLLGAGPALALGPGISTAPGGGFRPGHPAPYKIGLKLGSGIGYINNTEAPPTFTAFTGGLSLAYRPERANFFSSIQLDALLERRTARPWQPADANNLALFVPLYLRTDPDKDWFHLLVGAGPTFWLAGQRVPTDQSYSYATRAVEATLLTGVEVRVLPLGRYETTLALTYRFSLTPDLVRTRYSPAGAATRDEYKHRWLGATLNVYLHPGFQARPER</sequence>
<dbReference type="RefSeq" id="WP_305006510.1">
    <property type="nucleotide sequence ID" value="NZ_JAUQSY010000006.1"/>
</dbReference>
<evidence type="ECO:0008006" key="4">
    <source>
        <dbReference type="Google" id="ProtNLM"/>
    </source>
</evidence>
<comment type="caution">
    <text evidence="2">The sequence shown here is derived from an EMBL/GenBank/DDBJ whole genome shotgun (WGS) entry which is preliminary data.</text>
</comment>
<dbReference type="Proteomes" id="UP001176429">
    <property type="component" value="Unassembled WGS sequence"/>
</dbReference>
<evidence type="ECO:0000313" key="3">
    <source>
        <dbReference type="Proteomes" id="UP001176429"/>
    </source>
</evidence>
<feature type="chain" id="PRO_5045959441" description="Outer membrane protein beta-barrel domain-containing protein" evidence="1">
    <location>
        <begin position="20"/>
        <end position="226"/>
    </location>
</feature>
<protein>
    <recommendedName>
        <fullName evidence="4">Outer membrane protein beta-barrel domain-containing protein</fullName>
    </recommendedName>
</protein>
<organism evidence="2 3">
    <name type="scientific">Hymenobacter aranciens</name>
    <dbReference type="NCBI Taxonomy" id="3063996"/>
    <lineage>
        <taxon>Bacteria</taxon>
        <taxon>Pseudomonadati</taxon>
        <taxon>Bacteroidota</taxon>
        <taxon>Cytophagia</taxon>
        <taxon>Cytophagales</taxon>
        <taxon>Hymenobacteraceae</taxon>
        <taxon>Hymenobacter</taxon>
    </lineage>
</organism>
<accession>A0ABT9BAD5</accession>
<keyword evidence="3" id="KW-1185">Reference proteome</keyword>
<feature type="signal peptide" evidence="1">
    <location>
        <begin position="1"/>
        <end position="19"/>
    </location>
</feature>
<keyword evidence="1" id="KW-0732">Signal</keyword>
<dbReference type="EMBL" id="JAUQSY010000006">
    <property type="protein sequence ID" value="MDO7875193.1"/>
    <property type="molecule type" value="Genomic_DNA"/>
</dbReference>
<evidence type="ECO:0000313" key="2">
    <source>
        <dbReference type="EMBL" id="MDO7875193.1"/>
    </source>
</evidence>
<name>A0ABT9BAD5_9BACT</name>
<evidence type="ECO:0000256" key="1">
    <source>
        <dbReference type="SAM" id="SignalP"/>
    </source>
</evidence>
<reference evidence="2" key="1">
    <citation type="submission" date="2023-07" db="EMBL/GenBank/DDBJ databases">
        <authorList>
            <person name="Kim M.K."/>
        </authorList>
    </citation>
    <scope>NUCLEOTIDE SEQUENCE</scope>
    <source>
        <strain evidence="2">ASUV-10-1</strain>
    </source>
</reference>
<proteinExistence type="predicted"/>
<gene>
    <name evidence="2" type="ORF">Q5H93_10660</name>
</gene>